<evidence type="ECO:0000256" key="7">
    <source>
        <dbReference type="SAM" id="Coils"/>
    </source>
</evidence>
<evidence type="ECO:0000256" key="3">
    <source>
        <dbReference type="ARBA" id="ARBA00022692"/>
    </source>
</evidence>
<dbReference type="Pfam" id="PF13515">
    <property type="entry name" value="FUSC_2"/>
    <property type="match status" value="1"/>
</dbReference>
<dbReference type="SUPFAM" id="SSF103473">
    <property type="entry name" value="MFS general substrate transporter"/>
    <property type="match status" value="1"/>
</dbReference>
<dbReference type="EMBL" id="PSKQ01000026">
    <property type="protein sequence ID" value="MBE8723103.1"/>
    <property type="molecule type" value="Genomic_DNA"/>
</dbReference>
<dbReference type="PANTHER" id="PTHR30509">
    <property type="entry name" value="P-HYDROXYBENZOIC ACID EFFLUX PUMP SUBUNIT-RELATED"/>
    <property type="match status" value="1"/>
</dbReference>
<evidence type="ECO:0000256" key="2">
    <source>
        <dbReference type="ARBA" id="ARBA00022475"/>
    </source>
</evidence>
<feature type="transmembrane region" description="Helical" evidence="8">
    <location>
        <begin position="448"/>
        <end position="478"/>
    </location>
</feature>
<accession>A0ABR9TCJ8</accession>
<reference evidence="11 12" key="1">
    <citation type="submission" date="2018-02" db="EMBL/GenBank/DDBJ databases">
        <title>Sphingobacterium KA21.</title>
        <authorList>
            <person name="Vasarhelyi B.M."/>
            <person name="Deshmukh S."/>
            <person name="Balint B."/>
            <person name="Kukolya J."/>
        </authorList>
    </citation>
    <scope>NUCLEOTIDE SEQUENCE [LARGE SCALE GENOMIC DNA]</scope>
    <source>
        <strain evidence="11 12">Ka21</strain>
    </source>
</reference>
<evidence type="ECO:0000313" key="12">
    <source>
        <dbReference type="Proteomes" id="UP000618319"/>
    </source>
</evidence>
<feature type="transmembrane region" description="Helical" evidence="8">
    <location>
        <begin position="141"/>
        <end position="160"/>
    </location>
</feature>
<proteinExistence type="inferred from homology"/>
<keyword evidence="5 8" id="KW-0472">Membrane</keyword>
<evidence type="ECO:0000259" key="9">
    <source>
        <dbReference type="Pfam" id="PF12805"/>
    </source>
</evidence>
<feature type="transmembrane region" description="Helical" evidence="8">
    <location>
        <begin position="91"/>
        <end position="110"/>
    </location>
</feature>
<feature type="transmembrane region" description="Helical" evidence="8">
    <location>
        <begin position="28"/>
        <end position="55"/>
    </location>
</feature>
<evidence type="ECO:0000256" key="1">
    <source>
        <dbReference type="ARBA" id="ARBA00004651"/>
    </source>
</evidence>
<feature type="coiled-coil region" evidence="7">
    <location>
        <begin position="636"/>
        <end position="663"/>
    </location>
</feature>
<evidence type="ECO:0000256" key="4">
    <source>
        <dbReference type="ARBA" id="ARBA00022989"/>
    </source>
</evidence>
<keyword evidence="3 8" id="KW-0812">Transmembrane</keyword>
<dbReference type="InterPro" id="IPR032692">
    <property type="entry name" value="YccS_N"/>
</dbReference>
<dbReference type="InterPro" id="IPR049453">
    <property type="entry name" value="Memb_transporter_dom"/>
</dbReference>
<dbReference type="InterPro" id="IPR036259">
    <property type="entry name" value="MFS_trans_sf"/>
</dbReference>
<evidence type="ECO:0000313" key="11">
    <source>
        <dbReference type="EMBL" id="MBE8723103.1"/>
    </source>
</evidence>
<protein>
    <submittedName>
        <fullName evidence="11">FUSC family protein</fullName>
    </submittedName>
</protein>
<evidence type="ECO:0000256" key="5">
    <source>
        <dbReference type="ARBA" id="ARBA00023136"/>
    </source>
</evidence>
<gene>
    <name evidence="11" type="ORF">C4F40_20480</name>
</gene>
<comment type="subcellular location">
    <subcellularLocation>
        <location evidence="1">Cell membrane</location>
        <topology evidence="1">Multi-pass membrane protein</topology>
    </subcellularLocation>
</comment>
<dbReference type="Pfam" id="PF12805">
    <property type="entry name" value="FUSC-like"/>
    <property type="match status" value="1"/>
</dbReference>
<dbReference type="Proteomes" id="UP000618319">
    <property type="component" value="Unassembled WGS sequence"/>
</dbReference>
<feature type="transmembrane region" description="Helical" evidence="8">
    <location>
        <begin position="67"/>
        <end position="85"/>
    </location>
</feature>
<feature type="domain" description="Integral membrane bound transporter" evidence="10">
    <location>
        <begin position="417"/>
        <end position="528"/>
    </location>
</feature>
<keyword evidence="7" id="KW-0175">Coiled coil</keyword>
<dbReference type="PANTHER" id="PTHR30509:SF9">
    <property type="entry name" value="MULTIDRUG RESISTANCE PROTEIN MDTO"/>
    <property type="match status" value="1"/>
</dbReference>
<keyword evidence="2" id="KW-1003">Cell membrane</keyword>
<evidence type="ECO:0000256" key="6">
    <source>
        <dbReference type="ARBA" id="ARBA00043993"/>
    </source>
</evidence>
<evidence type="ECO:0000259" key="10">
    <source>
        <dbReference type="Pfam" id="PF13515"/>
    </source>
</evidence>
<name>A0ABR9TCJ8_9SPHI</name>
<evidence type="ECO:0000256" key="8">
    <source>
        <dbReference type="SAM" id="Phobius"/>
    </source>
</evidence>
<keyword evidence="4 8" id="KW-1133">Transmembrane helix</keyword>
<keyword evidence="12" id="KW-1185">Reference proteome</keyword>
<comment type="similarity">
    <text evidence="6">Belongs to the YccS/YhfK family.</text>
</comment>
<feature type="domain" description="Integral membrane protein YccS N-terminal" evidence="9">
    <location>
        <begin position="69"/>
        <end position="347"/>
    </location>
</feature>
<organism evidence="11 12">
    <name type="scientific">Sphingobacterium pedocola</name>
    <dbReference type="NCBI Taxonomy" id="2082722"/>
    <lineage>
        <taxon>Bacteria</taxon>
        <taxon>Pseudomonadati</taxon>
        <taxon>Bacteroidota</taxon>
        <taxon>Sphingobacteriia</taxon>
        <taxon>Sphingobacteriales</taxon>
        <taxon>Sphingobacteriaceae</taxon>
        <taxon>Sphingobacterium</taxon>
    </lineage>
</organism>
<sequence length="729" mass="83668">MMKRTEEFSSFFYSQYFADGLRITLGSIVPIMICALMGEFLTGTLISLGALIVGLSDTPGAPTHRRMGMLYCTILCVLTVVITALLNSFLIAMTLAIGILSFLFSMFAVFNARAATVGTMCILVMLINVDDIYSFREELTYLLYFVIGACWYMIISMSLTQVRPYRLAQQELSETILHVADYIRLKANFYDIKQNLDSNYLKLIDKQVIVNIHQENVRDILFQSKRSIKDTTKEGRYLTLIFTDIVDLFEQSMTTHYDYETIRNNYGKTEILDQIRNLLYKVTHELDNLAYKINANKTPKSVYDFEKEIEKIRHAIEKVDEKEKINSIPLKKILINIRQIAQHVREIHRYSQFKGIEIQNEDAIDTKKFVKTDLINWQNFKDNISIESSIFRHALRMGIVLSATYLILNLFQYSNFGTYWILLTILVILKPGFGLTKERNLQRLGGTVIGGIIGAIILITIDDISIRFVLLIFFFLIAYSLFRINYIMAVIFMTPYVLIMSSFTGMNTFEIAQERILDTFLGGTIAFLSSYIVFPNWESFQIKSNIKNLLVANYQYLAQALKLLSGKPLPATEYKLARKEVYIASANMGSTFQRLLTEPKWRQHITKEVNRFVILNHIFSSYSATLLTQLKESKNIDFNNDHLKSLLKALQNLEKTIQSLESESAQTIPPIIDMDKIAHAPVDSDEAKLITDQLQFLTKISADLQKITTEIIFKDVQAAEESSTNEKKI</sequence>
<feature type="transmembrane region" description="Helical" evidence="8">
    <location>
        <begin position="417"/>
        <end position="436"/>
    </location>
</feature>
<comment type="caution">
    <text evidence="11">The sequence shown here is derived from an EMBL/GenBank/DDBJ whole genome shotgun (WGS) entry which is preliminary data.</text>
</comment>